<name>A0AAV0YHI0_VICFA</name>
<dbReference type="EMBL" id="OX451736">
    <property type="protein sequence ID" value="CAI8585471.1"/>
    <property type="molecule type" value="Genomic_DNA"/>
</dbReference>
<organism evidence="1 2">
    <name type="scientific">Vicia faba</name>
    <name type="common">Broad bean</name>
    <name type="synonym">Faba vulgaris</name>
    <dbReference type="NCBI Taxonomy" id="3906"/>
    <lineage>
        <taxon>Eukaryota</taxon>
        <taxon>Viridiplantae</taxon>
        <taxon>Streptophyta</taxon>
        <taxon>Embryophyta</taxon>
        <taxon>Tracheophyta</taxon>
        <taxon>Spermatophyta</taxon>
        <taxon>Magnoliopsida</taxon>
        <taxon>eudicotyledons</taxon>
        <taxon>Gunneridae</taxon>
        <taxon>Pentapetalae</taxon>
        <taxon>rosids</taxon>
        <taxon>fabids</taxon>
        <taxon>Fabales</taxon>
        <taxon>Fabaceae</taxon>
        <taxon>Papilionoideae</taxon>
        <taxon>50 kb inversion clade</taxon>
        <taxon>NPAAA clade</taxon>
        <taxon>Hologalegina</taxon>
        <taxon>IRL clade</taxon>
        <taxon>Fabeae</taxon>
        <taxon>Vicia</taxon>
    </lineage>
</organism>
<protein>
    <submittedName>
        <fullName evidence="1">Uncharacterized protein</fullName>
    </submittedName>
</protein>
<dbReference type="Proteomes" id="UP001157006">
    <property type="component" value="Chromosome 1L"/>
</dbReference>
<reference evidence="1 2" key="1">
    <citation type="submission" date="2023-01" db="EMBL/GenBank/DDBJ databases">
        <authorList>
            <person name="Kreplak J."/>
        </authorList>
    </citation>
    <scope>NUCLEOTIDE SEQUENCE [LARGE SCALE GENOMIC DNA]</scope>
</reference>
<dbReference type="AlphaFoldDB" id="A0AAV0YHI0"/>
<proteinExistence type="predicted"/>
<gene>
    <name evidence="1" type="ORF">VFH_I207800</name>
</gene>
<sequence>MMIEDWKSLQMEYEEDGAPLSLSQDLSQSAGLLSLTRVGSQRVIQLSAEFMLFFSVFDVENGERELALVEYNFLQFQPSKIVAYVVLSLKMSSSVVKCYINCHKPLTYHSCKSR</sequence>
<evidence type="ECO:0000313" key="1">
    <source>
        <dbReference type="EMBL" id="CAI8585471.1"/>
    </source>
</evidence>
<evidence type="ECO:0000313" key="2">
    <source>
        <dbReference type="Proteomes" id="UP001157006"/>
    </source>
</evidence>
<accession>A0AAV0YHI0</accession>
<keyword evidence="2" id="KW-1185">Reference proteome</keyword>